<dbReference type="EMBL" id="MU842829">
    <property type="protein sequence ID" value="KAK2032617.1"/>
    <property type="molecule type" value="Genomic_DNA"/>
</dbReference>
<sequence length="171" mass="18243">MTPKDDNGSVELILRPAATSMAGSVSCLMSPLSKSTSQGRRRLHLHSQYCQLRAGTSLNSSAQVGSYLLTDYRGEIDEGATVLRREEDVDSLPLIGTGPDPRRTVMPLDMIVAGRGHVFYLNGIHDDARTLWLLKPSTSLVFIGASTTDKAGVLPAIRLSGGSAALAVTFT</sequence>
<proteinExistence type="predicted"/>
<accession>A0AAD9HQX4</accession>
<reference evidence="1" key="1">
    <citation type="submission" date="2021-06" db="EMBL/GenBank/DDBJ databases">
        <title>Comparative genomics, transcriptomics and evolutionary studies reveal genomic signatures of adaptation to plant cell wall in hemibiotrophic fungi.</title>
        <authorList>
            <consortium name="DOE Joint Genome Institute"/>
            <person name="Baroncelli R."/>
            <person name="Diaz J.F."/>
            <person name="Benocci T."/>
            <person name="Peng M."/>
            <person name="Battaglia E."/>
            <person name="Haridas S."/>
            <person name="Andreopoulos W."/>
            <person name="Labutti K."/>
            <person name="Pangilinan J."/>
            <person name="Floch G.L."/>
            <person name="Makela M.R."/>
            <person name="Henrissat B."/>
            <person name="Grigoriev I.V."/>
            <person name="Crouch J.A."/>
            <person name="De Vries R.P."/>
            <person name="Sukno S.A."/>
            <person name="Thon M.R."/>
        </authorList>
    </citation>
    <scope>NUCLEOTIDE SEQUENCE</scope>
    <source>
        <strain evidence="1">MAFF235873</strain>
    </source>
</reference>
<dbReference type="Proteomes" id="UP001232148">
    <property type="component" value="Unassembled WGS sequence"/>
</dbReference>
<name>A0AAD9HQX4_9PEZI</name>
<protein>
    <submittedName>
        <fullName evidence="1">Uncharacterized protein</fullName>
    </submittedName>
</protein>
<dbReference type="PROSITE" id="PS51257">
    <property type="entry name" value="PROKAR_LIPOPROTEIN"/>
    <property type="match status" value="1"/>
</dbReference>
<dbReference type="AlphaFoldDB" id="A0AAD9HQX4"/>
<organism evidence="1 2">
    <name type="scientific">Colletotrichum zoysiae</name>
    <dbReference type="NCBI Taxonomy" id="1216348"/>
    <lineage>
        <taxon>Eukaryota</taxon>
        <taxon>Fungi</taxon>
        <taxon>Dikarya</taxon>
        <taxon>Ascomycota</taxon>
        <taxon>Pezizomycotina</taxon>
        <taxon>Sordariomycetes</taxon>
        <taxon>Hypocreomycetidae</taxon>
        <taxon>Glomerellales</taxon>
        <taxon>Glomerellaceae</taxon>
        <taxon>Colletotrichum</taxon>
        <taxon>Colletotrichum graminicola species complex</taxon>
    </lineage>
</organism>
<comment type="caution">
    <text evidence="1">The sequence shown here is derived from an EMBL/GenBank/DDBJ whole genome shotgun (WGS) entry which is preliminary data.</text>
</comment>
<keyword evidence="2" id="KW-1185">Reference proteome</keyword>
<gene>
    <name evidence="1" type="ORF">LX32DRAFT_649896</name>
</gene>
<evidence type="ECO:0000313" key="1">
    <source>
        <dbReference type="EMBL" id="KAK2032617.1"/>
    </source>
</evidence>
<evidence type="ECO:0000313" key="2">
    <source>
        <dbReference type="Proteomes" id="UP001232148"/>
    </source>
</evidence>